<feature type="compositionally biased region" description="Polar residues" evidence="2">
    <location>
        <begin position="1676"/>
        <end position="1687"/>
    </location>
</feature>
<dbReference type="InterPro" id="IPR036465">
    <property type="entry name" value="vWFA_dom_sf"/>
</dbReference>
<feature type="region of interest" description="Disordered" evidence="2">
    <location>
        <begin position="1430"/>
        <end position="1450"/>
    </location>
</feature>
<dbReference type="Gene3D" id="3.40.50.410">
    <property type="entry name" value="von Willebrand factor, type A domain"/>
    <property type="match status" value="1"/>
</dbReference>
<dbReference type="PRINTS" id="PR00313">
    <property type="entry name" value="CABNDNGRPT"/>
</dbReference>
<dbReference type="CDD" id="cd00198">
    <property type="entry name" value="vWFA"/>
    <property type="match status" value="1"/>
</dbReference>
<evidence type="ECO:0000313" key="4">
    <source>
        <dbReference type="EMBL" id="QKZ06230.1"/>
    </source>
</evidence>
<dbReference type="SUPFAM" id="SSF53300">
    <property type="entry name" value="vWA-like"/>
    <property type="match status" value="1"/>
</dbReference>
<reference evidence="4 5" key="1">
    <citation type="submission" date="2020-06" db="EMBL/GenBank/DDBJ databases">
        <title>Pseudomonas eucalypticola sp. nov., an endophyte of Eucalyptus dunnii leaves with biocontrol ability of eucalyptus leaf blight.</title>
        <authorList>
            <person name="Liu Y."/>
            <person name="Song Z."/>
            <person name="Zeng H."/>
            <person name="Lu M."/>
            <person name="Wang X."/>
            <person name="Lian X."/>
            <person name="Zhang Q."/>
        </authorList>
    </citation>
    <scope>NUCLEOTIDE SEQUENCE [LARGE SCALE GENOMIC DNA]</scope>
    <source>
        <strain evidence="4 5">NP-1</strain>
    </source>
</reference>
<dbReference type="RefSeq" id="WP_176571750.1">
    <property type="nucleotide sequence ID" value="NZ_CP056030.1"/>
</dbReference>
<feature type="compositionally biased region" description="Low complexity" evidence="2">
    <location>
        <begin position="2398"/>
        <end position="2416"/>
    </location>
</feature>
<dbReference type="EMBL" id="CP056030">
    <property type="protein sequence ID" value="QKZ06230.1"/>
    <property type="molecule type" value="Genomic_DNA"/>
</dbReference>
<dbReference type="InterPro" id="IPR019960">
    <property type="entry name" value="T1SS_VCA0849"/>
</dbReference>
<dbReference type="KEGG" id="pez:HWQ56_21605"/>
<keyword evidence="1" id="KW-0106">Calcium</keyword>
<protein>
    <submittedName>
        <fullName evidence="4">Retention module-containing protein</fullName>
    </submittedName>
</protein>
<keyword evidence="5" id="KW-1185">Reference proteome</keyword>
<dbReference type="Gene3D" id="2.60.40.10">
    <property type="entry name" value="Immunoglobulins"/>
    <property type="match status" value="1"/>
</dbReference>
<dbReference type="Proteomes" id="UP000509568">
    <property type="component" value="Chromosome"/>
</dbReference>
<evidence type="ECO:0000313" key="5">
    <source>
        <dbReference type="Proteomes" id="UP000509568"/>
    </source>
</evidence>
<feature type="region of interest" description="Disordered" evidence="2">
    <location>
        <begin position="282"/>
        <end position="313"/>
    </location>
</feature>
<dbReference type="NCBIfam" id="NF033682">
    <property type="entry name" value="retention_LapA"/>
    <property type="match status" value="1"/>
</dbReference>
<dbReference type="GO" id="GO:0005509">
    <property type="term" value="F:calcium ion binding"/>
    <property type="evidence" value="ECO:0007669"/>
    <property type="project" value="InterPro"/>
</dbReference>
<dbReference type="Pfam" id="PF00353">
    <property type="entry name" value="HemolysinCabind"/>
    <property type="match status" value="2"/>
</dbReference>
<feature type="region of interest" description="Disordered" evidence="2">
    <location>
        <begin position="1668"/>
        <end position="1687"/>
    </location>
</feature>
<feature type="compositionally biased region" description="Low complexity" evidence="2">
    <location>
        <begin position="104"/>
        <end position="128"/>
    </location>
</feature>
<feature type="domain" description="VWFA" evidence="3">
    <location>
        <begin position="2281"/>
        <end position="2486"/>
    </location>
</feature>
<dbReference type="Pfam" id="PF13519">
    <property type="entry name" value="VWA_2"/>
    <property type="match status" value="1"/>
</dbReference>
<dbReference type="InterPro" id="IPR001343">
    <property type="entry name" value="Hemolysn_Ca-bd"/>
</dbReference>
<feature type="compositionally biased region" description="Polar residues" evidence="2">
    <location>
        <begin position="282"/>
        <end position="306"/>
    </location>
</feature>
<dbReference type="SUPFAM" id="SSF51120">
    <property type="entry name" value="beta-Roll"/>
    <property type="match status" value="2"/>
</dbReference>
<proteinExistence type="predicted"/>
<feature type="region of interest" description="Disordered" evidence="2">
    <location>
        <begin position="104"/>
        <end position="133"/>
    </location>
</feature>
<dbReference type="InterPro" id="IPR013783">
    <property type="entry name" value="Ig-like_fold"/>
</dbReference>
<dbReference type="NCBIfam" id="TIGR01965">
    <property type="entry name" value="VCBS_repeat"/>
    <property type="match status" value="7"/>
</dbReference>
<dbReference type="InterPro" id="IPR002035">
    <property type="entry name" value="VWF_A"/>
</dbReference>
<gene>
    <name evidence="4" type="ORF">HWQ56_21605</name>
</gene>
<sequence>MATLIGVVSQVIGQVFAIGTDGSRRQVHQGDRLFAGEQLDTGADGAVAVHLQNGKELTLGRDSEVTLNQNMLGDTAPHVATQEVTAPSQAELTDVQKIQQAIAAGADPTQAAEATAAGPAAAGTPAQGGEAGGGHSFVLLTETGGSIDPVVGFPTAGFNGVPEFTVPQVAALTNTNAAVVLVDNPVTLTGLTGDGAGVSVNEANLVDGSSPLASALTQANSFTVSAPDGLSSLSVGGITVVNNGVVVGVGQSITTGLGNTLTITGYNPTTGQVSYSYTLTGPDNQSSGGGANTVTENLPVTATDSNGSSSSGSVVVSVVDDVPQAINDNPTTPATEQNLVLTGNVLTNDIQGADRISITATSGPITAGTYTGTYGTLVLAADGSYTYTLNAAGQAFNDLHGGGTGTDSFTYTLSDADGDTSTAVLTLNIANINDQVTITAPEAGGLSTTVNEANLADGSAPNAAALVQNGQFTVSAPDGLQTLTVGGVAVVTNGVGISSPVSVVTQLGTLTINSYNPTTGVVSYSYTLTHADTHPDVQGANGISETFAVVATDTDGSSATSQLTATVVDDVPQAIVDNPTTAATEQNLVLTGNVLTNDVQGADRIAVTSTSGPITAGTYTGTYGTLVLAADGSYTYTLNAAGQAFHDLHGGGTGTETFTYTLSDADGDTSTAVLTLNIANINDQVTITAPEAGGLSTTVNEANLADGSAPNAAALVQNGQFTVSAPDGLQTLTVGGVAVVTNGVGISSPVSVVTQLGTLTINSYNPTTGVVSYSYTLTHADTHPDVQGANGISETFAVVATDTDGSTATSQLTATVVDDVPQAIVDNPTTAATEQNLVLTGNVLTNDVQGADRIAVTSTSGPITAGTYTGTYGTLVLAADGSYTYTLNAAGQAFHDLHGGGTGTETFTYTLSDADGDTSTAVLTLNIANINDQVTITAPEAGGLSTTVNEANLADGSAPNAAALVQNGQFTVSAPDGLQTLTVGGVAVVTNGVGISSPVSVVTQLGTLTINSYNPTTGVVSYSYTLTHADTHPDVQGANSISETFAVVATDTDGSTATSQLTATIVDDVPKAVADTESLTEGQTLLTGNVLSNDASGADGFGGVVGVKAGSSTSTVTTGVGVAIAGDYGVLTIAADGSTTYHANPNVANNGSVTDVFTYSVADKDGDISTTTLTITITDAGLKATNVDDVTVFEAALPTGSHPDSPLESGSGTVVGYVTGGVGALTYSLAGADSNGNVSSQYGTLHLNADGTYTYTLNTAPQVPGLGTLDTFTLVTTDSVGNQVESQVTIKIVDDQPVAVPDFAKLAEGQTAQGNVLNNDVSGADGFAGVIGVKAGADITKTVTTGVGTVIQGLYGELVIGADGTSVYHANANSVGAKGGLDIFTYSVMDKDGDVSTTTLTIKVDDSHLKATNVDGVTVFEAALDKTQDGKDLAPGNTTGSHPDWTSETASGTVAGSVSGGVGALTYSVYGSDTNGDTVGKYGVIHLNADGSYTYTLTSAPQVVGLGTTETFTLVTTDSVGNHVASQLTIKIVDDHPVAVPDFAKLAEGQTAQGNVLNNDVSGADGFAGVIGVKAGADITKTVTTGVGTVIQGLYGELVIGADGTSVYHANANSVGAKGGLDIFTYSVMDKDGDVSTTTLTIKVDDSHLKATNVDGVTVFEAALDKTQDGNDLAPGNTTGSHPDWTSETASGTVAGSVSGGVGALTYSVYGSDTNGDTVGKYGVIHLNADGSYTYTLTSAPQVVGLGTTETFTLVTTDSVGNHVASQLTIKIVDDHPVAVPDFAKLAEGQTAQGNVLNNDVSGADGFAGVIGVKAGADITKTVTTGVGTVIQGLYGELVIGADGTSVYHANANSVGAKGGLDIFTYSVMDKDGDVSTTTLTIKVDDSHLKATNVDGVTVFEAALDKTQDGKDLAPGNTTGSHPDWTQETASGTVAGSVSGGVGALNYSLYGSDSSGDMSGKYGVIHMNADGSYTYTLTSAPTVYGLGTTETFAVVTTDSVGNHVASTLTIKIVDDQPQAYADGASIVEGQTVRGNVLANDVSGADGFFGVVGVKAGGDTSAPVIGGTNTVVQGLYGFLVITADGSSLYHANANAAAQGAVTDTFTYSVADKDGDISTTTVTIDIGSSGLHLEPGNGPALTVAEAALDLNQDGKDLAPGTVVGSDPDSTAETASGSLVGSVSGGVGTITYSIDGAQDGLVHTQYGVIQLNADGSYTYTLTSAPKTDPAANNGNDYTTDSVTYRATDSQGNTITNQLVIAITDDVPQAGAIDRVAIAPEVNSNVLLVIDVSGSMDDPSGVGNLSRLDLAKQAIGKLLDQYDGMGDVKVQIVTFSNGVTIPSNVWVDVATAKAYIATLQANGGTNYDYALSGAETAFSANGKLVGGQNVAYFFSDGDPTLSSTHPTSGGSQSGSQTNPNLGDGIDTTEEKAWTDFLSANDIKAYAIGLGTGVDSQYLNPIAYDGTTGTNTNANVVTDLNNLSGVLSSTVQSVALAGSLLTNGTFGADGGFIKSITVDGVTYTYDPKANNGEGGMTASSTSGHGTFDTSTNSISVATSHGATVVVDMDTGAYTYTAASSGGASTFTDKVTFVLADNDGDTSNPADLSVTVTPNSPPVAVADHVITNVLSSTILVPSEALTANDTDANGDPLTVVNTGFDTGWAPKGADFTAATVQTLQFNGVSNTSSNQVLTINRSDFNISTSNMTALLVVSGFLGTLGINNSANASDTLTVHLKAGESLNLSDTSNSHLNMTWQLGNGATTTLGDGGVLTATTEGDYTIHISHAANHTGQTAYTLDMSINYAGAANYTPDLPATYTVSDTHGGSDTAAATITYQDGYTLTGTAGDDILISNDSGSTLLGLAGNDFMIGGKGNDTFDGGAGVNTVSYHAAKGPVTVDLSITTAQDTVSAGQDTLNNIQNLIGSDYGDHLTGNAQANVITGGVGNDVINGGGGNDTLIGGLGDNTLTGGDGADTFKYLAGNSGHDTITDFTVGTDKLDLSQLLQGDGATASTLDDYLHFKVTGSGSGLVSSIDVSTTAGGAATQTIDLQGVNLASHYGVTPGSGGTVSSHDTATIISGMLGDHSLKVDVA</sequence>
<evidence type="ECO:0000256" key="1">
    <source>
        <dbReference type="ARBA" id="ARBA00022837"/>
    </source>
</evidence>
<feature type="region of interest" description="Disordered" evidence="2">
    <location>
        <begin position="2155"/>
        <end position="2174"/>
    </location>
</feature>
<dbReference type="SMART" id="SM00327">
    <property type="entry name" value="VWA"/>
    <property type="match status" value="1"/>
</dbReference>
<dbReference type="InterPro" id="IPR010221">
    <property type="entry name" value="VCBS_dom"/>
</dbReference>
<evidence type="ECO:0000256" key="2">
    <source>
        <dbReference type="SAM" id="MobiDB-lite"/>
    </source>
</evidence>
<dbReference type="NCBIfam" id="TIGR03661">
    <property type="entry name" value="T1SS_VCA0849"/>
    <property type="match status" value="1"/>
</dbReference>
<evidence type="ECO:0000259" key="3">
    <source>
        <dbReference type="PROSITE" id="PS50234"/>
    </source>
</evidence>
<dbReference type="Pfam" id="PF17963">
    <property type="entry name" value="Big_9"/>
    <property type="match status" value="8"/>
</dbReference>
<dbReference type="InterPro" id="IPR011049">
    <property type="entry name" value="Serralysin-like_metalloprot_C"/>
</dbReference>
<accession>A0A7D5HFG6</accession>
<name>A0A7D5HFG6_9PSED</name>
<dbReference type="PROSITE" id="PS50234">
    <property type="entry name" value="VWFA"/>
    <property type="match status" value="1"/>
</dbReference>
<feature type="compositionally biased region" description="Polar residues" evidence="2">
    <location>
        <begin position="1436"/>
        <end position="1448"/>
    </location>
</feature>
<organism evidence="4 5">
    <name type="scientific">Pseudomonas eucalypticola</name>
    <dbReference type="NCBI Taxonomy" id="2599595"/>
    <lineage>
        <taxon>Bacteria</taxon>
        <taxon>Pseudomonadati</taxon>
        <taxon>Pseudomonadota</taxon>
        <taxon>Gammaproteobacteria</taxon>
        <taxon>Pseudomonadales</taxon>
        <taxon>Pseudomonadaceae</taxon>
        <taxon>Pseudomonas</taxon>
    </lineage>
</organism>
<dbReference type="InterPro" id="IPR047777">
    <property type="entry name" value="LapA-like_RM"/>
</dbReference>
<feature type="region of interest" description="Disordered" evidence="2">
    <location>
        <begin position="2397"/>
        <end position="2422"/>
    </location>
</feature>